<comment type="subcellular location">
    <subcellularLocation>
        <location evidence="1">Cytoplasm</location>
    </subcellularLocation>
</comment>
<protein>
    <submittedName>
        <fullName evidence="11">Response regulator</fullName>
    </submittedName>
</protein>
<accession>A0A7C8GSF6</accession>
<feature type="modified residue" description="4-aspartylphosphate" evidence="8">
    <location>
        <position position="55"/>
    </location>
</feature>
<dbReference type="OrthoDB" id="342399at2"/>
<dbReference type="RefSeq" id="WP_153404558.1">
    <property type="nucleotide sequence ID" value="NZ_ML762433.1"/>
</dbReference>
<evidence type="ECO:0000256" key="8">
    <source>
        <dbReference type="PROSITE-ProRule" id="PRU00169"/>
    </source>
</evidence>
<keyword evidence="3 8" id="KW-0597">Phosphoprotein</keyword>
<feature type="domain" description="Response regulatory" evidence="10">
    <location>
        <begin position="3"/>
        <end position="121"/>
    </location>
</feature>
<dbReference type="SMART" id="SM00448">
    <property type="entry name" value="REC"/>
    <property type="match status" value="1"/>
</dbReference>
<dbReference type="GO" id="GO:0003700">
    <property type="term" value="F:DNA-binding transcription factor activity"/>
    <property type="evidence" value="ECO:0007669"/>
    <property type="project" value="InterPro"/>
</dbReference>
<reference evidence="11 12" key="1">
    <citation type="submission" date="2019-10" db="EMBL/GenBank/DDBJ databases">
        <title>Gracilibacillus sp. nov. isolated from rice seeds.</title>
        <authorList>
            <person name="He S."/>
        </authorList>
    </citation>
    <scope>NUCLEOTIDE SEQUENCE [LARGE SCALE GENOMIC DNA]</scope>
    <source>
        <strain evidence="11 12">TD8</strain>
    </source>
</reference>
<evidence type="ECO:0000259" key="9">
    <source>
        <dbReference type="PROSITE" id="PS01124"/>
    </source>
</evidence>
<dbReference type="Gene3D" id="1.10.10.60">
    <property type="entry name" value="Homeodomain-like"/>
    <property type="match status" value="2"/>
</dbReference>
<keyword evidence="7" id="KW-0804">Transcription</keyword>
<evidence type="ECO:0000256" key="1">
    <source>
        <dbReference type="ARBA" id="ARBA00004496"/>
    </source>
</evidence>
<evidence type="ECO:0000256" key="4">
    <source>
        <dbReference type="ARBA" id="ARBA00023012"/>
    </source>
</evidence>
<dbReference type="SUPFAM" id="SSF52172">
    <property type="entry name" value="CheY-like"/>
    <property type="match status" value="1"/>
</dbReference>
<dbReference type="EMBL" id="WEID01000068">
    <property type="protein sequence ID" value="KAB8131024.1"/>
    <property type="molecule type" value="Genomic_DNA"/>
</dbReference>
<evidence type="ECO:0000256" key="7">
    <source>
        <dbReference type="ARBA" id="ARBA00023163"/>
    </source>
</evidence>
<keyword evidence="6" id="KW-0238">DNA-binding</keyword>
<evidence type="ECO:0000256" key="2">
    <source>
        <dbReference type="ARBA" id="ARBA00022490"/>
    </source>
</evidence>
<dbReference type="InterPro" id="IPR051552">
    <property type="entry name" value="HptR"/>
</dbReference>
<evidence type="ECO:0000259" key="10">
    <source>
        <dbReference type="PROSITE" id="PS50110"/>
    </source>
</evidence>
<dbReference type="SUPFAM" id="SSF46689">
    <property type="entry name" value="Homeodomain-like"/>
    <property type="match status" value="2"/>
</dbReference>
<dbReference type="Proteomes" id="UP000480246">
    <property type="component" value="Unassembled WGS sequence"/>
</dbReference>
<dbReference type="PANTHER" id="PTHR42713:SF3">
    <property type="entry name" value="TRANSCRIPTIONAL REGULATORY PROTEIN HPTR"/>
    <property type="match status" value="1"/>
</dbReference>
<dbReference type="GO" id="GO:0043565">
    <property type="term" value="F:sequence-specific DNA binding"/>
    <property type="evidence" value="ECO:0007669"/>
    <property type="project" value="InterPro"/>
</dbReference>
<evidence type="ECO:0000313" key="11">
    <source>
        <dbReference type="EMBL" id="KAB8131024.1"/>
    </source>
</evidence>
<evidence type="ECO:0000313" key="12">
    <source>
        <dbReference type="Proteomes" id="UP000480246"/>
    </source>
</evidence>
<keyword evidence="12" id="KW-1185">Reference proteome</keyword>
<evidence type="ECO:0000256" key="6">
    <source>
        <dbReference type="ARBA" id="ARBA00023125"/>
    </source>
</evidence>
<keyword evidence="2" id="KW-0963">Cytoplasm</keyword>
<dbReference type="Gene3D" id="3.40.50.2300">
    <property type="match status" value="1"/>
</dbReference>
<dbReference type="PROSITE" id="PS50110">
    <property type="entry name" value="RESPONSE_REGULATORY"/>
    <property type="match status" value="1"/>
</dbReference>
<dbReference type="InterPro" id="IPR011006">
    <property type="entry name" value="CheY-like_superfamily"/>
</dbReference>
<feature type="domain" description="HTH araC/xylS-type" evidence="9">
    <location>
        <begin position="413"/>
        <end position="511"/>
    </location>
</feature>
<dbReference type="InterPro" id="IPR001789">
    <property type="entry name" value="Sig_transdc_resp-reg_receiver"/>
</dbReference>
<gene>
    <name evidence="11" type="ORF">F9U64_13675</name>
</gene>
<dbReference type="GO" id="GO:0005737">
    <property type="term" value="C:cytoplasm"/>
    <property type="evidence" value="ECO:0007669"/>
    <property type="project" value="UniProtKB-SubCell"/>
</dbReference>
<dbReference type="AlphaFoldDB" id="A0A7C8GSF6"/>
<dbReference type="SMART" id="SM00342">
    <property type="entry name" value="HTH_ARAC"/>
    <property type="match status" value="1"/>
</dbReference>
<evidence type="ECO:0000256" key="3">
    <source>
        <dbReference type="ARBA" id="ARBA00022553"/>
    </source>
</evidence>
<name>A0A7C8GSF6_9BACI</name>
<dbReference type="InterPro" id="IPR018060">
    <property type="entry name" value="HTH_AraC"/>
</dbReference>
<comment type="caution">
    <text evidence="11">The sequence shown here is derived from an EMBL/GenBank/DDBJ whole genome shotgun (WGS) entry which is preliminary data.</text>
</comment>
<sequence length="517" mass="60414">MLKVFLVDDDVFVRKGIQTLIDWKNYGFEVCGEADNGEDALDLIHQLRPDLVITDIRMPVLDGLTLIERVIDEADHPPSFILISGYNDFKYAQSALRFGVQDFLLKPVDQEEIHKTLQCVSAKIIQKNEMVDYTKNQSSASVIKKYLSEEINQSISARTPHPILNSKQFTFAKIEVNGMELDYPQLGPRIEKILNQYKGVETIAFYEDGIGYYCIVVTDQFLELNQLTLYIFLHKIESQISKCLSLPVIVYAGDTVSDVMALRQSYHAARDRIQYKYILGDKTLISSNSVENKEVYYIDIEHSHYDQMIEYMEENNKELIRKQVHLMLELAVSKQLAKDAVRTIVNRMNHEVLKQIKDADRYDPDISHFKRMVIWDQYPLTLNQLDQLWYSFLSECSELLNELNNNRMKGTIHHIKRYIHKNYDQPITMKSIANEFYINPVYMGQLFKKTYGIYFKDYILNVRIIEAKKLLRKTDMKVYEVAQKVGFNNPDYFVTQFEKAAGKTPSQYRKHLIDQYG</sequence>
<dbReference type="InterPro" id="IPR018062">
    <property type="entry name" value="HTH_AraC-typ_CS"/>
</dbReference>
<keyword evidence="4" id="KW-0902">Two-component regulatory system</keyword>
<dbReference type="PROSITE" id="PS01124">
    <property type="entry name" value="HTH_ARAC_FAMILY_2"/>
    <property type="match status" value="1"/>
</dbReference>
<dbReference type="InterPro" id="IPR020449">
    <property type="entry name" value="Tscrpt_reg_AraC-type_HTH"/>
</dbReference>
<dbReference type="Pfam" id="PF12833">
    <property type="entry name" value="HTH_18"/>
    <property type="match status" value="1"/>
</dbReference>
<evidence type="ECO:0000256" key="5">
    <source>
        <dbReference type="ARBA" id="ARBA00023015"/>
    </source>
</evidence>
<dbReference type="GO" id="GO:0000160">
    <property type="term" value="P:phosphorelay signal transduction system"/>
    <property type="evidence" value="ECO:0007669"/>
    <property type="project" value="UniProtKB-KW"/>
</dbReference>
<dbReference type="Pfam" id="PF00072">
    <property type="entry name" value="Response_reg"/>
    <property type="match status" value="1"/>
</dbReference>
<dbReference type="PROSITE" id="PS00041">
    <property type="entry name" value="HTH_ARAC_FAMILY_1"/>
    <property type="match status" value="1"/>
</dbReference>
<dbReference type="PRINTS" id="PR00032">
    <property type="entry name" value="HTHARAC"/>
</dbReference>
<proteinExistence type="predicted"/>
<dbReference type="PANTHER" id="PTHR42713">
    <property type="entry name" value="HISTIDINE KINASE-RELATED"/>
    <property type="match status" value="1"/>
</dbReference>
<dbReference type="InterPro" id="IPR009057">
    <property type="entry name" value="Homeodomain-like_sf"/>
</dbReference>
<organism evidence="11 12">
    <name type="scientific">Gracilibacillus oryzae</name>
    <dbReference type="NCBI Taxonomy" id="1672701"/>
    <lineage>
        <taxon>Bacteria</taxon>
        <taxon>Bacillati</taxon>
        <taxon>Bacillota</taxon>
        <taxon>Bacilli</taxon>
        <taxon>Bacillales</taxon>
        <taxon>Bacillaceae</taxon>
        <taxon>Gracilibacillus</taxon>
    </lineage>
</organism>
<keyword evidence="5" id="KW-0805">Transcription regulation</keyword>
<dbReference type="CDD" id="cd17536">
    <property type="entry name" value="REC_YesN-like"/>
    <property type="match status" value="1"/>
</dbReference>